<comment type="pathway">
    <text evidence="1 9 11">Cofactor biosynthesis; thiamine diphosphate biosynthesis; thiamine phosphate from 4-amino-2-methyl-5-diphosphomethylpyrimidine and 4-methyl-5-(2-phosphoethyl)-thiazole: step 1/1.</text>
</comment>
<dbReference type="InterPro" id="IPR013785">
    <property type="entry name" value="Aldolase_TIM"/>
</dbReference>
<dbReference type="InterPro" id="IPR022998">
    <property type="entry name" value="ThiamineP_synth_TenI"/>
</dbReference>
<dbReference type="EC" id="2.5.1.3" evidence="9"/>
<evidence type="ECO:0000256" key="2">
    <source>
        <dbReference type="ARBA" id="ARBA00022679"/>
    </source>
</evidence>
<evidence type="ECO:0000256" key="8">
    <source>
        <dbReference type="ARBA" id="ARBA00047883"/>
    </source>
</evidence>
<dbReference type="InterPro" id="IPR036206">
    <property type="entry name" value="ThiamineP_synth_sf"/>
</dbReference>
<dbReference type="CDD" id="cd00564">
    <property type="entry name" value="TMP_TenI"/>
    <property type="match status" value="1"/>
</dbReference>
<name>A0A8J7VWG2_9FIRM</name>
<sequence>MKLNKSSLRLYAVTDRAWLGKQKLSEQVDMALRAGATFLQLREKNLDKEAFLQEAGEIKKVADQYKIPFVINDHPEIALACGADGVHVGQQDMEAGNVRALIGENKILGVSVQTVSEALKAEKQGADYLGVGAVFSTSTKLDADKVSLAVLKEICAAVSIPVVAIGGIDSSNLPELAGKGLAGVAVVSAIFGADDILEATANLRRLADEMIGE</sequence>
<evidence type="ECO:0000256" key="11">
    <source>
        <dbReference type="RuleBase" id="RU004253"/>
    </source>
</evidence>
<evidence type="ECO:0000256" key="5">
    <source>
        <dbReference type="ARBA" id="ARBA00022977"/>
    </source>
</evidence>
<keyword evidence="5 9" id="KW-0784">Thiamine biosynthesis</keyword>
<feature type="binding site" evidence="9">
    <location>
        <position position="140"/>
    </location>
    <ligand>
        <name>4-amino-2-methyl-5-(diphosphooxymethyl)pyrimidine</name>
        <dbReference type="ChEBI" id="CHEBI:57841"/>
    </ligand>
</feature>
<keyword evidence="4 9" id="KW-0460">Magnesium</keyword>
<comment type="similarity">
    <text evidence="9 10">Belongs to the thiamine-phosphate synthase family.</text>
</comment>
<comment type="catalytic activity">
    <reaction evidence="8 9 10">
        <text>2-[(2R,5Z)-2-carboxy-4-methylthiazol-5(2H)-ylidene]ethyl phosphate + 4-amino-2-methyl-5-(diphosphooxymethyl)pyrimidine + 2 H(+) = thiamine phosphate + CO2 + diphosphate</text>
        <dbReference type="Rhea" id="RHEA:47844"/>
        <dbReference type="ChEBI" id="CHEBI:15378"/>
        <dbReference type="ChEBI" id="CHEBI:16526"/>
        <dbReference type="ChEBI" id="CHEBI:33019"/>
        <dbReference type="ChEBI" id="CHEBI:37575"/>
        <dbReference type="ChEBI" id="CHEBI:57841"/>
        <dbReference type="ChEBI" id="CHEBI:62899"/>
        <dbReference type="EC" id="2.5.1.3"/>
    </reaction>
</comment>
<dbReference type="Pfam" id="PF02581">
    <property type="entry name" value="TMP-TENI"/>
    <property type="match status" value="1"/>
</dbReference>
<evidence type="ECO:0000259" key="12">
    <source>
        <dbReference type="Pfam" id="PF02581"/>
    </source>
</evidence>
<feature type="binding site" evidence="9">
    <location>
        <position position="167"/>
    </location>
    <ligand>
        <name>2-[(2R,5Z)-2-carboxy-4-methylthiazol-5(2H)-ylidene]ethyl phosphate</name>
        <dbReference type="ChEBI" id="CHEBI:62899"/>
    </ligand>
</feature>
<feature type="binding site" evidence="9">
    <location>
        <position position="72"/>
    </location>
    <ligand>
        <name>4-amino-2-methyl-5-(diphosphooxymethyl)pyrimidine</name>
        <dbReference type="ChEBI" id="CHEBI:57841"/>
    </ligand>
</feature>
<reference evidence="13" key="2">
    <citation type="submission" date="2021-04" db="EMBL/GenBank/DDBJ databases">
        <authorList>
            <person name="Liu J."/>
        </authorList>
    </citation>
    <scope>NUCLEOTIDE SEQUENCE</scope>
    <source>
        <strain evidence="13">BAD-6</strain>
    </source>
</reference>
<dbReference type="EMBL" id="JAGSND010000001">
    <property type="protein sequence ID" value="MBR0596307.1"/>
    <property type="molecule type" value="Genomic_DNA"/>
</dbReference>
<feature type="binding site" evidence="9">
    <location>
        <position position="92"/>
    </location>
    <ligand>
        <name>Mg(2+)</name>
        <dbReference type="ChEBI" id="CHEBI:18420"/>
    </ligand>
</feature>
<gene>
    <name evidence="9 13" type="primary">thiE</name>
    <name evidence="13" type="ORF">KCX82_00305</name>
</gene>
<comment type="catalytic activity">
    <reaction evidence="7 9 10">
        <text>2-(2-carboxy-4-methylthiazol-5-yl)ethyl phosphate + 4-amino-2-methyl-5-(diphosphooxymethyl)pyrimidine + 2 H(+) = thiamine phosphate + CO2 + diphosphate</text>
        <dbReference type="Rhea" id="RHEA:47848"/>
        <dbReference type="ChEBI" id="CHEBI:15378"/>
        <dbReference type="ChEBI" id="CHEBI:16526"/>
        <dbReference type="ChEBI" id="CHEBI:33019"/>
        <dbReference type="ChEBI" id="CHEBI:37575"/>
        <dbReference type="ChEBI" id="CHEBI:57841"/>
        <dbReference type="ChEBI" id="CHEBI:62890"/>
        <dbReference type="EC" id="2.5.1.3"/>
    </reaction>
</comment>
<protein>
    <recommendedName>
        <fullName evidence="9">Thiamine-phosphate synthase</fullName>
        <shortName evidence="9">TP synthase</shortName>
        <shortName evidence="9">TPS</shortName>
        <ecNumber evidence="9">2.5.1.3</ecNumber>
    </recommendedName>
    <alternativeName>
        <fullName evidence="9">Thiamine-phosphate pyrophosphorylase</fullName>
        <shortName evidence="9">TMP pyrophosphorylase</shortName>
        <shortName evidence="9">TMP-PPase</shortName>
    </alternativeName>
</protein>
<dbReference type="SUPFAM" id="SSF51391">
    <property type="entry name" value="Thiamin phosphate synthase"/>
    <property type="match status" value="1"/>
</dbReference>
<evidence type="ECO:0000256" key="9">
    <source>
        <dbReference type="HAMAP-Rule" id="MF_00097"/>
    </source>
</evidence>
<dbReference type="AlphaFoldDB" id="A0A8J7VWG2"/>
<dbReference type="FunFam" id="3.20.20.70:FF:000096">
    <property type="entry name" value="Thiamine-phosphate synthase"/>
    <property type="match status" value="1"/>
</dbReference>
<feature type="binding site" evidence="9">
    <location>
        <position position="73"/>
    </location>
    <ligand>
        <name>Mg(2+)</name>
        <dbReference type="ChEBI" id="CHEBI:18420"/>
    </ligand>
</feature>
<evidence type="ECO:0000256" key="7">
    <source>
        <dbReference type="ARBA" id="ARBA00047851"/>
    </source>
</evidence>
<evidence type="ECO:0000256" key="3">
    <source>
        <dbReference type="ARBA" id="ARBA00022723"/>
    </source>
</evidence>
<comment type="cofactor">
    <cofactor evidence="9">
        <name>Mg(2+)</name>
        <dbReference type="ChEBI" id="CHEBI:18420"/>
    </cofactor>
    <text evidence="9">Binds 1 Mg(2+) ion per subunit.</text>
</comment>
<dbReference type="GO" id="GO:0009229">
    <property type="term" value="P:thiamine diphosphate biosynthetic process"/>
    <property type="evidence" value="ECO:0007669"/>
    <property type="project" value="UniProtKB-UniRule"/>
</dbReference>
<evidence type="ECO:0000256" key="1">
    <source>
        <dbReference type="ARBA" id="ARBA00005165"/>
    </source>
</evidence>
<dbReference type="HAMAP" id="MF_00097">
    <property type="entry name" value="TMP_synthase"/>
    <property type="match status" value="1"/>
</dbReference>
<evidence type="ECO:0000313" key="14">
    <source>
        <dbReference type="Proteomes" id="UP000675664"/>
    </source>
</evidence>
<evidence type="ECO:0000256" key="6">
    <source>
        <dbReference type="ARBA" id="ARBA00047334"/>
    </source>
</evidence>
<feature type="binding site" evidence="9">
    <location>
        <begin position="137"/>
        <end position="139"/>
    </location>
    <ligand>
        <name>2-[(2R,5Z)-2-carboxy-4-methylthiazol-5(2H)-ylidene]ethyl phosphate</name>
        <dbReference type="ChEBI" id="CHEBI:62899"/>
    </ligand>
</feature>
<dbReference type="NCBIfam" id="TIGR00693">
    <property type="entry name" value="thiE"/>
    <property type="match status" value="1"/>
</dbReference>
<evidence type="ECO:0000313" key="13">
    <source>
        <dbReference type="EMBL" id="MBR0596307.1"/>
    </source>
</evidence>
<feature type="binding site" evidence="9">
    <location>
        <position position="111"/>
    </location>
    <ligand>
        <name>4-amino-2-methyl-5-(diphosphooxymethyl)pyrimidine</name>
        <dbReference type="ChEBI" id="CHEBI:57841"/>
    </ligand>
</feature>
<keyword evidence="2 9" id="KW-0808">Transferase</keyword>
<dbReference type="PANTHER" id="PTHR20857">
    <property type="entry name" value="THIAMINE-PHOSPHATE PYROPHOSPHORYLASE"/>
    <property type="match status" value="1"/>
</dbReference>
<evidence type="ECO:0000256" key="4">
    <source>
        <dbReference type="ARBA" id="ARBA00022842"/>
    </source>
</evidence>
<dbReference type="RefSeq" id="WP_227016443.1">
    <property type="nucleotide sequence ID" value="NZ_JAGSND010000001.1"/>
</dbReference>
<evidence type="ECO:0000256" key="10">
    <source>
        <dbReference type="RuleBase" id="RU003826"/>
    </source>
</evidence>
<dbReference type="UniPathway" id="UPA00060">
    <property type="reaction ID" value="UER00141"/>
</dbReference>
<comment type="function">
    <text evidence="9">Condenses 4-methyl-5-(beta-hydroxyethyl)thiazole monophosphate (THZ-P) and 2-methyl-4-amino-5-hydroxymethyl pyrimidine pyrophosphate (HMP-PP) to form thiamine monophosphate (TMP).</text>
</comment>
<dbReference type="InterPro" id="IPR034291">
    <property type="entry name" value="TMP_synthase"/>
</dbReference>
<feature type="binding site" evidence="9">
    <location>
        <begin position="187"/>
        <end position="188"/>
    </location>
    <ligand>
        <name>2-[(2R,5Z)-2-carboxy-4-methylthiazol-5(2H)-ylidene]ethyl phosphate</name>
        <dbReference type="ChEBI" id="CHEBI:62899"/>
    </ligand>
</feature>
<reference evidence="13" key="1">
    <citation type="submission" date="2021-04" db="EMBL/GenBank/DDBJ databases">
        <title>Sinoanaerobacter chloroacetimidivorans sp. nov., an obligate anaerobic bacterium isolated from anaerobic sludge.</title>
        <authorList>
            <person name="Bao Y."/>
        </authorList>
    </citation>
    <scope>NUCLEOTIDE SEQUENCE</scope>
    <source>
        <strain evidence="13">BAD-6</strain>
    </source>
</reference>
<dbReference type="Proteomes" id="UP000675664">
    <property type="component" value="Unassembled WGS sequence"/>
</dbReference>
<dbReference type="GO" id="GO:0004789">
    <property type="term" value="F:thiamine-phosphate diphosphorylase activity"/>
    <property type="evidence" value="ECO:0007669"/>
    <property type="project" value="UniProtKB-UniRule"/>
</dbReference>
<dbReference type="Gene3D" id="3.20.20.70">
    <property type="entry name" value="Aldolase class I"/>
    <property type="match status" value="1"/>
</dbReference>
<dbReference type="GO" id="GO:0000287">
    <property type="term" value="F:magnesium ion binding"/>
    <property type="evidence" value="ECO:0007669"/>
    <property type="project" value="UniProtKB-UniRule"/>
</dbReference>
<feature type="domain" description="Thiamine phosphate synthase/TenI" evidence="12">
    <location>
        <begin position="10"/>
        <end position="190"/>
    </location>
</feature>
<accession>A0A8J7VWG2</accession>
<dbReference type="PANTHER" id="PTHR20857:SF15">
    <property type="entry name" value="THIAMINE-PHOSPHATE SYNTHASE"/>
    <property type="match status" value="1"/>
</dbReference>
<comment type="caution">
    <text evidence="13">The sequence shown here is derived from an EMBL/GenBank/DDBJ whole genome shotgun (WGS) entry which is preliminary data.</text>
</comment>
<keyword evidence="3 9" id="KW-0479">Metal-binding</keyword>
<dbReference type="GO" id="GO:0005737">
    <property type="term" value="C:cytoplasm"/>
    <property type="evidence" value="ECO:0007669"/>
    <property type="project" value="TreeGrafter"/>
</dbReference>
<proteinExistence type="inferred from homology"/>
<organism evidence="13 14">
    <name type="scientific">Sinanaerobacter chloroacetimidivorans</name>
    <dbReference type="NCBI Taxonomy" id="2818044"/>
    <lineage>
        <taxon>Bacteria</taxon>
        <taxon>Bacillati</taxon>
        <taxon>Bacillota</taxon>
        <taxon>Clostridia</taxon>
        <taxon>Peptostreptococcales</taxon>
        <taxon>Anaerovoracaceae</taxon>
        <taxon>Sinanaerobacter</taxon>
    </lineage>
</organism>
<dbReference type="GO" id="GO:0009228">
    <property type="term" value="P:thiamine biosynthetic process"/>
    <property type="evidence" value="ECO:0007669"/>
    <property type="project" value="UniProtKB-KW"/>
</dbReference>
<comment type="catalytic activity">
    <reaction evidence="6 9 10">
        <text>4-methyl-5-(2-phosphooxyethyl)-thiazole + 4-amino-2-methyl-5-(diphosphooxymethyl)pyrimidine + H(+) = thiamine phosphate + diphosphate</text>
        <dbReference type="Rhea" id="RHEA:22328"/>
        <dbReference type="ChEBI" id="CHEBI:15378"/>
        <dbReference type="ChEBI" id="CHEBI:33019"/>
        <dbReference type="ChEBI" id="CHEBI:37575"/>
        <dbReference type="ChEBI" id="CHEBI:57841"/>
        <dbReference type="ChEBI" id="CHEBI:58296"/>
        <dbReference type="EC" id="2.5.1.3"/>
    </reaction>
</comment>
<feature type="binding site" evidence="9">
    <location>
        <begin position="40"/>
        <end position="44"/>
    </location>
    <ligand>
        <name>4-amino-2-methyl-5-(diphosphooxymethyl)pyrimidine</name>
        <dbReference type="ChEBI" id="CHEBI:57841"/>
    </ligand>
</feature>
<keyword evidence="14" id="KW-1185">Reference proteome</keyword>